<dbReference type="OrthoDB" id="289047at2759"/>
<keyword evidence="3" id="KW-1185">Reference proteome</keyword>
<proteinExistence type="predicted"/>
<sequence length="345" mass="41379">MQPIYVRQYFQQNAISKSSKILRQLLIYKSYFSYRIMTQIKKIGHIQIINQAKSFELVSLLNSNWSIYELIIIQHLYQFWYCNKLQLNCSLFILEMKKGKNAIFNSQDAVIQNNEGFSFNSTELIFSAGLLDILALHIPNQVKQNFQVWILYVLQIIELNETACIIIPVTICVDRIYAASKQLNIPYAYENIIYCISDEYIKENPQIRIKSLQQFYFIGSISILFHFQLQLKNVQIPLKYRIVHQMMKSINIQVSCLYFYLFIILIFLTHQKQSKYFRKLRKYQIANFKANATLYYSYSFHQIIRNQLIHHIRQLKILIQHHFISKLGKYIKIYFQYQVIVRMYD</sequence>
<organism evidence="2 3">
    <name type="scientific">Paramecium pentaurelia</name>
    <dbReference type="NCBI Taxonomy" id="43138"/>
    <lineage>
        <taxon>Eukaryota</taxon>
        <taxon>Sar</taxon>
        <taxon>Alveolata</taxon>
        <taxon>Ciliophora</taxon>
        <taxon>Intramacronucleata</taxon>
        <taxon>Oligohymenophorea</taxon>
        <taxon>Peniculida</taxon>
        <taxon>Parameciidae</taxon>
        <taxon>Paramecium</taxon>
    </lineage>
</organism>
<evidence type="ECO:0008006" key="4">
    <source>
        <dbReference type="Google" id="ProtNLM"/>
    </source>
</evidence>
<keyword evidence="1" id="KW-0472">Membrane</keyword>
<dbReference type="AlphaFoldDB" id="A0A8S1XWG4"/>
<evidence type="ECO:0000256" key="1">
    <source>
        <dbReference type="SAM" id="Phobius"/>
    </source>
</evidence>
<evidence type="ECO:0000313" key="2">
    <source>
        <dbReference type="EMBL" id="CAD8204828.1"/>
    </source>
</evidence>
<comment type="caution">
    <text evidence="2">The sequence shown here is derived from an EMBL/GenBank/DDBJ whole genome shotgun (WGS) entry which is preliminary data.</text>
</comment>
<reference evidence="2" key="1">
    <citation type="submission" date="2021-01" db="EMBL/GenBank/DDBJ databases">
        <authorList>
            <consortium name="Genoscope - CEA"/>
            <person name="William W."/>
        </authorList>
    </citation>
    <scope>NUCLEOTIDE SEQUENCE</scope>
</reference>
<feature type="transmembrane region" description="Helical" evidence="1">
    <location>
        <begin position="251"/>
        <end position="269"/>
    </location>
</feature>
<keyword evidence="1" id="KW-1133">Transmembrane helix</keyword>
<name>A0A8S1XWG4_9CILI</name>
<protein>
    <recommendedName>
        <fullName evidence="4">Transmembrane protein</fullName>
    </recommendedName>
</protein>
<accession>A0A8S1XWG4</accession>
<evidence type="ECO:0000313" key="3">
    <source>
        <dbReference type="Proteomes" id="UP000689195"/>
    </source>
</evidence>
<gene>
    <name evidence="2" type="ORF">PPENT_87.1.T1380116</name>
</gene>
<dbReference type="EMBL" id="CAJJDO010000138">
    <property type="protein sequence ID" value="CAD8204828.1"/>
    <property type="molecule type" value="Genomic_DNA"/>
</dbReference>
<keyword evidence="1" id="KW-0812">Transmembrane</keyword>
<dbReference type="Proteomes" id="UP000689195">
    <property type="component" value="Unassembled WGS sequence"/>
</dbReference>